<dbReference type="GO" id="GO:0016740">
    <property type="term" value="F:transferase activity"/>
    <property type="evidence" value="ECO:0007669"/>
    <property type="project" value="UniProtKB-KW"/>
</dbReference>
<dbReference type="Pfam" id="PF01636">
    <property type="entry name" value="APH"/>
    <property type="match status" value="2"/>
</dbReference>
<dbReference type="PANTHER" id="PTHR21310">
    <property type="entry name" value="AMINOGLYCOSIDE PHOSPHOTRANSFERASE-RELATED-RELATED"/>
    <property type="match status" value="1"/>
</dbReference>
<dbReference type="InterPro" id="IPR051678">
    <property type="entry name" value="AGP_Transferase"/>
</dbReference>
<dbReference type="InterPro" id="IPR011009">
    <property type="entry name" value="Kinase-like_dom_sf"/>
</dbReference>
<dbReference type="Gene3D" id="3.90.1200.10">
    <property type="match status" value="2"/>
</dbReference>
<dbReference type="AlphaFoldDB" id="A0A538TQA6"/>
<comment type="caution">
    <text evidence="2">The sequence shown here is derived from an EMBL/GenBank/DDBJ whole genome shotgun (WGS) entry which is preliminary data.</text>
</comment>
<sequence length="674" mass="73938">MQGPPLPFAISCEPRLCPREQGDHLPRPVEILEAVGSMPGSPRPTWVGGRVLRAHVDRFAMRIVVRSSHGEERAYAVKVYGDDLGSQVWGRCRMLLERDPENRGGLCLPIQYLPRARALVYPWMDGDSLNQITDGRKPELLRQAARQVADLHRIPMFPGPPITSQMIVESTGEQCAVLLGRFPAIASIVEPLMEALREAAARLDPVTPALVHGDLAGGHFLWTGTRLLVIDFDTLCFSDPAYDIGHFLAQLERRGLTGKVNAGDAIQWSSCFRDAYLAAMPEVSPRNVSFYRGVTLLRKISTIYRREPERAAWLAPLIASGARAALKEVAAPGGRASAMTGEAGPIDMQAALETALCEVHGPEARIAAWAEEPLSRHGKHRVVRFDVRTVITEGSPEVVHRWVGKFYRGDEDPRSIAAIVKALAEWEIARRGGPIVPRIVAYHAPRRLMLSEYEAGGSLVSAIAHYDGPVLPAVARALAILHTAPIALPGATSAAALVDDLRGGTEKLCARFPREAARLRRLVAKQGRGAPPVPPSLSFLHGDLAPAQLLWRDGTVVLVDFDRCTRGDPAFDLGTLLAQLRRVALRKPGKLPHPAAMRAEMVDAYQRCSRPDPGLAGRVAWYELTALLRKIHTLTFDTTRRPDSEVLAKRQAEAVHLLQCLDTIENEFDSIRSC</sequence>
<evidence type="ECO:0000313" key="3">
    <source>
        <dbReference type="Proteomes" id="UP000316609"/>
    </source>
</evidence>
<evidence type="ECO:0000313" key="2">
    <source>
        <dbReference type="EMBL" id="TMQ65807.1"/>
    </source>
</evidence>
<feature type="domain" description="Aminoglycoside phosphotransferase" evidence="1">
    <location>
        <begin position="117"/>
        <end position="254"/>
    </location>
</feature>
<keyword evidence="2" id="KW-0808">Transferase</keyword>
<dbReference type="PANTHER" id="PTHR21310:SF15">
    <property type="entry name" value="AMINOGLYCOSIDE PHOSPHOTRANSFERASE DOMAIN-CONTAINING PROTEIN"/>
    <property type="match status" value="1"/>
</dbReference>
<protein>
    <submittedName>
        <fullName evidence="2">Aminoglycoside phosphotransferase family protein</fullName>
    </submittedName>
</protein>
<dbReference type="SUPFAM" id="SSF56112">
    <property type="entry name" value="Protein kinase-like (PK-like)"/>
    <property type="match status" value="2"/>
</dbReference>
<evidence type="ECO:0000259" key="1">
    <source>
        <dbReference type="Pfam" id="PF01636"/>
    </source>
</evidence>
<name>A0A538TQA6_UNCEI</name>
<gene>
    <name evidence="2" type="ORF">E6K78_07115</name>
</gene>
<reference evidence="2 3" key="1">
    <citation type="journal article" date="2019" name="Nat. Microbiol.">
        <title>Mediterranean grassland soil C-N compound turnover is dependent on rainfall and depth, and is mediated by genomically divergent microorganisms.</title>
        <authorList>
            <person name="Diamond S."/>
            <person name="Andeer P.F."/>
            <person name="Li Z."/>
            <person name="Crits-Christoph A."/>
            <person name="Burstein D."/>
            <person name="Anantharaman K."/>
            <person name="Lane K.R."/>
            <person name="Thomas B.C."/>
            <person name="Pan C."/>
            <person name="Northen T.R."/>
            <person name="Banfield J.F."/>
        </authorList>
    </citation>
    <scope>NUCLEOTIDE SEQUENCE [LARGE SCALE GENOMIC DNA]</scope>
    <source>
        <strain evidence="2">WS_8</strain>
    </source>
</reference>
<organism evidence="2 3">
    <name type="scientific">Eiseniibacteriota bacterium</name>
    <dbReference type="NCBI Taxonomy" id="2212470"/>
    <lineage>
        <taxon>Bacteria</taxon>
        <taxon>Candidatus Eiseniibacteriota</taxon>
    </lineage>
</organism>
<dbReference type="EMBL" id="VBOY01000065">
    <property type="protein sequence ID" value="TMQ65807.1"/>
    <property type="molecule type" value="Genomic_DNA"/>
</dbReference>
<dbReference type="Proteomes" id="UP000316609">
    <property type="component" value="Unassembled WGS sequence"/>
</dbReference>
<feature type="domain" description="Aminoglycoside phosphotransferase" evidence="1">
    <location>
        <begin position="397"/>
        <end position="582"/>
    </location>
</feature>
<dbReference type="InterPro" id="IPR002575">
    <property type="entry name" value="Aminoglycoside_PTrfase"/>
</dbReference>
<accession>A0A538TQA6</accession>
<proteinExistence type="predicted"/>